<keyword evidence="1" id="KW-0812">Transmembrane</keyword>
<evidence type="ECO:0000256" key="1">
    <source>
        <dbReference type="SAM" id="Phobius"/>
    </source>
</evidence>
<comment type="caution">
    <text evidence="2">The sequence shown here is derived from an EMBL/GenBank/DDBJ whole genome shotgun (WGS) entry which is preliminary data.</text>
</comment>
<feature type="transmembrane region" description="Helical" evidence="1">
    <location>
        <begin position="51"/>
        <end position="71"/>
    </location>
</feature>
<evidence type="ECO:0000313" key="2">
    <source>
        <dbReference type="EMBL" id="KAJ1112832.1"/>
    </source>
</evidence>
<gene>
    <name evidence="2" type="ORF">NDU88_001093</name>
</gene>
<dbReference type="AlphaFoldDB" id="A0AAV7NE53"/>
<reference evidence="2" key="1">
    <citation type="journal article" date="2022" name="bioRxiv">
        <title>Sequencing and chromosome-scale assembly of the giantPleurodeles waltlgenome.</title>
        <authorList>
            <person name="Brown T."/>
            <person name="Elewa A."/>
            <person name="Iarovenko S."/>
            <person name="Subramanian E."/>
            <person name="Araus A.J."/>
            <person name="Petzold A."/>
            <person name="Susuki M."/>
            <person name="Suzuki K.-i.T."/>
            <person name="Hayashi T."/>
            <person name="Toyoda A."/>
            <person name="Oliveira C."/>
            <person name="Osipova E."/>
            <person name="Leigh N.D."/>
            <person name="Simon A."/>
            <person name="Yun M.H."/>
        </authorList>
    </citation>
    <scope>NUCLEOTIDE SEQUENCE</scope>
    <source>
        <strain evidence="2">20211129_DDA</strain>
        <tissue evidence="2">Liver</tissue>
    </source>
</reference>
<keyword evidence="1" id="KW-1133">Transmembrane helix</keyword>
<dbReference type="EMBL" id="JANPWB010000012">
    <property type="protein sequence ID" value="KAJ1112832.1"/>
    <property type="molecule type" value="Genomic_DNA"/>
</dbReference>
<keyword evidence="3" id="KW-1185">Reference proteome</keyword>
<proteinExistence type="predicted"/>
<organism evidence="2 3">
    <name type="scientific">Pleurodeles waltl</name>
    <name type="common">Iberian ribbed newt</name>
    <dbReference type="NCBI Taxonomy" id="8319"/>
    <lineage>
        <taxon>Eukaryota</taxon>
        <taxon>Metazoa</taxon>
        <taxon>Chordata</taxon>
        <taxon>Craniata</taxon>
        <taxon>Vertebrata</taxon>
        <taxon>Euteleostomi</taxon>
        <taxon>Amphibia</taxon>
        <taxon>Batrachia</taxon>
        <taxon>Caudata</taxon>
        <taxon>Salamandroidea</taxon>
        <taxon>Salamandridae</taxon>
        <taxon>Pleurodelinae</taxon>
        <taxon>Pleurodeles</taxon>
    </lineage>
</organism>
<name>A0AAV7NE53_PLEWA</name>
<evidence type="ECO:0000313" key="3">
    <source>
        <dbReference type="Proteomes" id="UP001066276"/>
    </source>
</evidence>
<accession>A0AAV7NE53</accession>
<dbReference type="Proteomes" id="UP001066276">
    <property type="component" value="Chromosome 8"/>
</dbReference>
<sequence length="143" mass="15771">MPDPSVGCLTQASIPGTEQDRCRAVIAWELHGRAKVTQPRLNKAARARGQAAAVTLACIWTLAAIIPAAFLRAHLLKGAEEQVLANQIRRPGTRRQVMQRSRRRGRLGLHEEPNTECMAFMSSMYPASASFLNRNVPVTKDVL</sequence>
<keyword evidence="1" id="KW-0472">Membrane</keyword>
<protein>
    <submittedName>
        <fullName evidence="2">Uncharacterized protein</fullName>
    </submittedName>
</protein>